<name>A0A139I060_9PEZI</name>
<dbReference type="Proteomes" id="UP000073492">
    <property type="component" value="Unassembled WGS sequence"/>
</dbReference>
<dbReference type="OrthoDB" id="3650050at2759"/>
<evidence type="ECO:0000256" key="1">
    <source>
        <dbReference type="SAM" id="MobiDB-lite"/>
    </source>
</evidence>
<dbReference type="AlphaFoldDB" id="A0A139I060"/>
<organism evidence="2 3">
    <name type="scientific">Pseudocercospora musae</name>
    <dbReference type="NCBI Taxonomy" id="113226"/>
    <lineage>
        <taxon>Eukaryota</taxon>
        <taxon>Fungi</taxon>
        <taxon>Dikarya</taxon>
        <taxon>Ascomycota</taxon>
        <taxon>Pezizomycotina</taxon>
        <taxon>Dothideomycetes</taxon>
        <taxon>Dothideomycetidae</taxon>
        <taxon>Mycosphaerellales</taxon>
        <taxon>Mycosphaerellaceae</taxon>
        <taxon>Pseudocercospora</taxon>
    </lineage>
</organism>
<dbReference type="EMBL" id="LFZO01000488">
    <property type="protein sequence ID" value="KXT08120.1"/>
    <property type="molecule type" value="Genomic_DNA"/>
</dbReference>
<reference evidence="2 3" key="1">
    <citation type="submission" date="2015-07" db="EMBL/GenBank/DDBJ databases">
        <title>Comparative genomics of the Sigatoka disease complex on banana suggests a link between parallel evolutionary changes in Pseudocercospora fijiensis and Pseudocercospora eumusae and increased virulence on the banana host.</title>
        <authorList>
            <person name="Chang T.-C."/>
            <person name="Salvucci A."/>
            <person name="Crous P.W."/>
            <person name="Stergiopoulos I."/>
        </authorList>
    </citation>
    <scope>NUCLEOTIDE SEQUENCE [LARGE SCALE GENOMIC DNA]</scope>
    <source>
        <strain evidence="2 3">CBS 116634</strain>
    </source>
</reference>
<proteinExistence type="predicted"/>
<feature type="compositionally biased region" description="Low complexity" evidence="1">
    <location>
        <begin position="136"/>
        <end position="148"/>
    </location>
</feature>
<comment type="caution">
    <text evidence="2">The sequence shown here is derived from an EMBL/GenBank/DDBJ whole genome shotgun (WGS) entry which is preliminary data.</text>
</comment>
<feature type="compositionally biased region" description="Polar residues" evidence="1">
    <location>
        <begin position="86"/>
        <end position="123"/>
    </location>
</feature>
<protein>
    <submittedName>
        <fullName evidence="2">Uncharacterized protein</fullName>
    </submittedName>
</protein>
<feature type="region of interest" description="Disordered" evidence="1">
    <location>
        <begin position="68"/>
        <end position="177"/>
    </location>
</feature>
<gene>
    <name evidence="2" type="ORF">AC579_23</name>
</gene>
<sequence>MERGCMYHPYGLGYNKDIEATRDPFKPRGEVFRMPEYTHDQKALGIDPRAPKSQNFFARTEFAKKMRELQSMRSEKVKAAAKEPADSSSTTVVKDTPKQSATSEPATESVATAKSTKNESLPSPSLEEQKLDDSSESSSSNRRPSTSTRSRKESYPTLACGAETGSIPLASNMVRGH</sequence>
<feature type="compositionally biased region" description="Basic and acidic residues" evidence="1">
    <location>
        <begin position="68"/>
        <end position="85"/>
    </location>
</feature>
<keyword evidence="3" id="KW-1185">Reference proteome</keyword>
<evidence type="ECO:0000313" key="2">
    <source>
        <dbReference type="EMBL" id="KXT08120.1"/>
    </source>
</evidence>
<evidence type="ECO:0000313" key="3">
    <source>
        <dbReference type="Proteomes" id="UP000073492"/>
    </source>
</evidence>
<accession>A0A139I060</accession>